<name>A0A7W4Z1F1_9ACTN</name>
<dbReference type="GO" id="GO:0003824">
    <property type="term" value="F:catalytic activity"/>
    <property type="evidence" value="ECO:0007669"/>
    <property type="project" value="UniProtKB-ARBA"/>
</dbReference>
<accession>A0A7W4Z1F1</accession>
<evidence type="ECO:0000259" key="1">
    <source>
        <dbReference type="Pfam" id="PF00561"/>
    </source>
</evidence>
<comment type="caution">
    <text evidence="2">The sequence shown here is derived from an EMBL/GenBank/DDBJ whole genome shotgun (WGS) entry which is preliminary data.</text>
</comment>
<gene>
    <name evidence="2" type="ORF">FHU40_001266</name>
</gene>
<organism evidence="2 3">
    <name type="scientific">Nocardioides soli</name>
    <dbReference type="NCBI Taxonomy" id="1036020"/>
    <lineage>
        <taxon>Bacteria</taxon>
        <taxon>Bacillati</taxon>
        <taxon>Actinomycetota</taxon>
        <taxon>Actinomycetes</taxon>
        <taxon>Propionibacteriales</taxon>
        <taxon>Nocardioidaceae</taxon>
        <taxon>Nocardioides</taxon>
    </lineage>
</organism>
<dbReference type="Proteomes" id="UP000589626">
    <property type="component" value="Unassembled WGS sequence"/>
</dbReference>
<evidence type="ECO:0000313" key="2">
    <source>
        <dbReference type="EMBL" id="MBB3041465.1"/>
    </source>
</evidence>
<keyword evidence="3" id="KW-1185">Reference proteome</keyword>
<proteinExistence type="predicted"/>
<dbReference type="EMBL" id="JACHWR010000001">
    <property type="protein sequence ID" value="MBB3041465.1"/>
    <property type="molecule type" value="Genomic_DNA"/>
</dbReference>
<protein>
    <submittedName>
        <fullName evidence="2">Pimeloyl-ACP methyl ester carboxylesterase</fullName>
    </submittedName>
</protein>
<dbReference type="Pfam" id="PF00561">
    <property type="entry name" value="Abhydrolase_1"/>
    <property type="match status" value="1"/>
</dbReference>
<dbReference type="RefSeq" id="WP_183591364.1">
    <property type="nucleotide sequence ID" value="NZ_JACHWR010000001.1"/>
</dbReference>
<dbReference type="InterPro" id="IPR000073">
    <property type="entry name" value="AB_hydrolase_1"/>
</dbReference>
<dbReference type="Gene3D" id="3.40.50.1820">
    <property type="entry name" value="alpha/beta hydrolase"/>
    <property type="match status" value="1"/>
</dbReference>
<dbReference type="SUPFAM" id="SSF53474">
    <property type="entry name" value="alpha/beta-Hydrolases"/>
    <property type="match status" value="1"/>
</dbReference>
<sequence>MADVVEIPGPEGRRIEVLDGGDPDGFPLLFHNGSPSAVALSPALERQFASAGLRHVTFSRPGYGTSTPRPAPGRYVDDVVESVAVLDHLGIGEFLTLGWSGGGPRALACAALLPERCRAAASLAGVAPYHADGLDWFAGMAEENHEEYAAAEAGPETYERFVVENMMPMLRASPDQIAEALGGLVTPVDKAIVTADFADWMSRCFNHAAAQGAVGIRDDGIAAVTPWGFDLADIRVPVAIWQGRQDAMVPFAHGVWLAAHVPGAEAHLDDDEGHLSPVNRLEDVLADLRRLGGV</sequence>
<dbReference type="PANTHER" id="PTHR43433">
    <property type="entry name" value="HYDROLASE, ALPHA/BETA FOLD FAMILY PROTEIN"/>
    <property type="match status" value="1"/>
</dbReference>
<dbReference type="InterPro" id="IPR050471">
    <property type="entry name" value="AB_hydrolase"/>
</dbReference>
<dbReference type="PANTHER" id="PTHR43433:SF5">
    <property type="entry name" value="AB HYDROLASE-1 DOMAIN-CONTAINING PROTEIN"/>
    <property type="match status" value="1"/>
</dbReference>
<dbReference type="AlphaFoldDB" id="A0A7W4Z1F1"/>
<reference evidence="2 3" key="1">
    <citation type="submission" date="2020-08" db="EMBL/GenBank/DDBJ databases">
        <title>Sequencing the genomes of 1000 actinobacteria strains.</title>
        <authorList>
            <person name="Klenk H.-P."/>
        </authorList>
    </citation>
    <scope>NUCLEOTIDE SEQUENCE [LARGE SCALE GENOMIC DNA]</scope>
    <source>
        <strain evidence="2 3">DSM 105498</strain>
    </source>
</reference>
<evidence type="ECO:0000313" key="3">
    <source>
        <dbReference type="Proteomes" id="UP000589626"/>
    </source>
</evidence>
<dbReference type="InterPro" id="IPR029058">
    <property type="entry name" value="AB_hydrolase_fold"/>
</dbReference>
<feature type="domain" description="AB hydrolase-1" evidence="1">
    <location>
        <begin position="27"/>
        <end position="276"/>
    </location>
</feature>